<comment type="caution">
    <text evidence="1">The sequence shown here is derived from an EMBL/GenBank/DDBJ whole genome shotgun (WGS) entry which is preliminary data.</text>
</comment>
<organism evidence="1 2">
    <name type="scientific">Owenia fusiformis</name>
    <name type="common">Polychaete worm</name>
    <dbReference type="NCBI Taxonomy" id="6347"/>
    <lineage>
        <taxon>Eukaryota</taxon>
        <taxon>Metazoa</taxon>
        <taxon>Spiralia</taxon>
        <taxon>Lophotrochozoa</taxon>
        <taxon>Annelida</taxon>
        <taxon>Polychaeta</taxon>
        <taxon>Sedentaria</taxon>
        <taxon>Canalipalpata</taxon>
        <taxon>Sabellida</taxon>
        <taxon>Oweniida</taxon>
        <taxon>Oweniidae</taxon>
        <taxon>Owenia</taxon>
    </lineage>
</organism>
<dbReference type="OrthoDB" id="6325534at2759"/>
<keyword evidence="2" id="KW-1185">Reference proteome</keyword>
<protein>
    <submittedName>
        <fullName evidence="1">Uncharacterized protein</fullName>
    </submittedName>
</protein>
<evidence type="ECO:0000313" key="2">
    <source>
        <dbReference type="Proteomes" id="UP000749559"/>
    </source>
</evidence>
<reference evidence="1" key="1">
    <citation type="submission" date="2022-03" db="EMBL/GenBank/DDBJ databases">
        <authorList>
            <person name="Martin C."/>
        </authorList>
    </citation>
    <scope>NUCLEOTIDE SEQUENCE</scope>
</reference>
<dbReference type="AlphaFoldDB" id="A0A8J1YBD7"/>
<name>A0A8J1YBD7_OWEFU</name>
<dbReference type="Proteomes" id="UP000749559">
    <property type="component" value="Unassembled WGS sequence"/>
</dbReference>
<gene>
    <name evidence="1" type="ORF">OFUS_LOCUS15691</name>
</gene>
<evidence type="ECO:0000313" key="1">
    <source>
        <dbReference type="EMBL" id="CAH1790493.1"/>
    </source>
</evidence>
<proteinExistence type="predicted"/>
<dbReference type="EMBL" id="CAIIXF020000007">
    <property type="protein sequence ID" value="CAH1790493.1"/>
    <property type="molecule type" value="Genomic_DNA"/>
</dbReference>
<sequence length="280" mass="31800">MDYVTLTLAVCIFVGCRVAEGTRKGNTTSCPKRNSPKNRTPTKYTLYDRTFTGIGDGKIQDFQKKPWPQTFQDFWKNDVGISREEEIRRGRAFVSFMKYVSGLDVSELTDDQIANGDKVDFGDFVFDAFFIDSEVRLLTETSQTRAKFFRNSPIKIGGFNIIFKKEVPSTGKWAMTFPVNASIFIATLVVNGYDECGLSEEPDILTYVPLIPYVVEDGLCRLYCEVYSKKYGIGIMHGLESLMPKSSPTSYQMAATTRFPVKEQIYDLRKITNMPLDFLP</sequence>
<accession>A0A8J1YBD7</accession>